<keyword evidence="2" id="KW-1185">Reference proteome</keyword>
<dbReference type="RefSeq" id="WP_206101141.1">
    <property type="nucleotide sequence ID" value="NZ_CP070969.1"/>
</dbReference>
<name>A0ABX7L5W4_9BACL</name>
<protein>
    <recommendedName>
        <fullName evidence="3">IrrE N-terminal-like domain-containing protein</fullName>
    </recommendedName>
</protein>
<reference evidence="1 2" key="1">
    <citation type="submission" date="2021-02" db="EMBL/GenBank/DDBJ databases">
        <title>Paenibacillus tianjinensis sp. nov.</title>
        <authorList>
            <person name="Liu H."/>
        </authorList>
    </citation>
    <scope>NUCLEOTIDE SEQUENCE [LARGE SCALE GENOMIC DNA]</scope>
    <source>
        <strain evidence="1 2">TB2019</strain>
    </source>
</reference>
<evidence type="ECO:0000313" key="1">
    <source>
        <dbReference type="EMBL" id="QSF43508.1"/>
    </source>
</evidence>
<accession>A0ABX7L5W4</accession>
<sequence>MSTLTQINATEIEYILKDFLSANSIHNIYLKDTYNCELGSFLYDDFMSEIEVNISNVIEYARKHSLDPVHAAKAILCHELGHYIDFTTYNGIQRSNNAERATGDRKARLQRNLELSAYRHGKQFITTDFAHAYEVVNEINLQCYTV</sequence>
<proteinExistence type="predicted"/>
<gene>
    <name evidence="1" type="ORF">JRJ22_19795</name>
</gene>
<evidence type="ECO:0008006" key="3">
    <source>
        <dbReference type="Google" id="ProtNLM"/>
    </source>
</evidence>
<dbReference type="Proteomes" id="UP000663452">
    <property type="component" value="Chromosome"/>
</dbReference>
<evidence type="ECO:0000313" key="2">
    <source>
        <dbReference type="Proteomes" id="UP000663452"/>
    </source>
</evidence>
<organism evidence="1 2">
    <name type="scientific">Paenibacillus tianjinensis</name>
    <dbReference type="NCBI Taxonomy" id="2810347"/>
    <lineage>
        <taxon>Bacteria</taxon>
        <taxon>Bacillati</taxon>
        <taxon>Bacillota</taxon>
        <taxon>Bacilli</taxon>
        <taxon>Bacillales</taxon>
        <taxon>Paenibacillaceae</taxon>
        <taxon>Paenibacillus</taxon>
    </lineage>
</organism>
<dbReference type="EMBL" id="CP070969">
    <property type="protein sequence ID" value="QSF43508.1"/>
    <property type="molecule type" value="Genomic_DNA"/>
</dbReference>